<dbReference type="InterPro" id="IPR010930">
    <property type="entry name" value="Flg_bb/hook_C_dom"/>
</dbReference>
<keyword evidence="3 6" id="KW-0975">Bacterial flagellum</keyword>
<dbReference type="InterPro" id="IPR053967">
    <property type="entry name" value="LlgE_F_G-like_D1"/>
</dbReference>
<dbReference type="NCBIfam" id="TIGR02490">
    <property type="entry name" value="flgF"/>
    <property type="match status" value="1"/>
</dbReference>
<dbReference type="InterPro" id="IPR037925">
    <property type="entry name" value="FlgE/F/G-like"/>
</dbReference>
<keyword evidence="10" id="KW-0282">Flagellum</keyword>
<comment type="subcellular location">
    <subcellularLocation>
        <location evidence="1 6">Bacterial flagellum basal body</location>
    </subcellularLocation>
</comment>
<evidence type="ECO:0000313" key="10">
    <source>
        <dbReference type="EMBL" id="GAA5157873.1"/>
    </source>
</evidence>
<accession>A0ABP9Q7C6</accession>
<dbReference type="EMBL" id="BAABLD010000001">
    <property type="protein sequence ID" value="GAA5157873.1"/>
    <property type="molecule type" value="Genomic_DNA"/>
</dbReference>
<evidence type="ECO:0000256" key="6">
    <source>
        <dbReference type="RuleBase" id="RU362116"/>
    </source>
</evidence>
<evidence type="ECO:0000256" key="1">
    <source>
        <dbReference type="ARBA" id="ARBA00004117"/>
    </source>
</evidence>
<dbReference type="NCBIfam" id="TIGR03506">
    <property type="entry name" value="FlgEFG_subfam"/>
    <property type="match status" value="1"/>
</dbReference>
<dbReference type="Pfam" id="PF06429">
    <property type="entry name" value="Flg_bbr_C"/>
    <property type="match status" value="1"/>
</dbReference>
<evidence type="ECO:0000259" key="9">
    <source>
        <dbReference type="Pfam" id="PF22692"/>
    </source>
</evidence>
<dbReference type="Pfam" id="PF22692">
    <property type="entry name" value="LlgE_F_G_D1"/>
    <property type="match status" value="1"/>
</dbReference>
<dbReference type="PANTHER" id="PTHR30435:SF18">
    <property type="entry name" value="FLAGELLAR BASAL-BODY ROD PROTEIN FLGF"/>
    <property type="match status" value="1"/>
</dbReference>
<dbReference type="PANTHER" id="PTHR30435">
    <property type="entry name" value="FLAGELLAR PROTEIN"/>
    <property type="match status" value="1"/>
</dbReference>
<comment type="similarity">
    <text evidence="2 6">Belongs to the flagella basal body rod proteins family.</text>
</comment>
<evidence type="ECO:0000313" key="11">
    <source>
        <dbReference type="Proteomes" id="UP001500547"/>
    </source>
</evidence>
<dbReference type="RefSeq" id="WP_345530924.1">
    <property type="nucleotide sequence ID" value="NZ_BAABLD010000001.1"/>
</dbReference>
<evidence type="ECO:0000256" key="5">
    <source>
        <dbReference type="ARBA" id="ARBA00040228"/>
    </source>
</evidence>
<organism evidence="10 11">
    <name type="scientific">Viridibacterium curvum</name>
    <dbReference type="NCBI Taxonomy" id="1101404"/>
    <lineage>
        <taxon>Bacteria</taxon>
        <taxon>Pseudomonadati</taxon>
        <taxon>Pseudomonadota</taxon>
        <taxon>Betaproteobacteria</taxon>
        <taxon>Rhodocyclales</taxon>
        <taxon>Rhodocyclaceae</taxon>
        <taxon>Viridibacterium</taxon>
    </lineage>
</organism>
<comment type="subunit">
    <text evidence="4 6">The basal body constitutes a major portion of the flagellar organelle and consists of five rings (E,L,P,S, and M) mounted on a central rod. The rod consists of about 26 subunits of FlgG in the distal portion, and FlgB, FlgC and FlgF are thought to build up the proximal portion of the rod with about 6 subunits each.</text>
</comment>
<sequence length="245" mass="25560">MDKLIYTAMSGAKATMGQQAAVAHNLANATTNGFRAELHKFRSVPVQSPALATRAFVVDASVASDMKPGPMIQTGSPFDMAVHGSGWFVVQGADGKDAYTRNGAFTVDANGVLRTANGLAVQGDGGEITVPEGTRIEVGSDGSISATPTTGNATTGSVIGRLKLVNPPEADLRRGEDGLFRTASGTPAAQDDSVRVHGGFIEGSNVNVVEQMVTMLSLARHFEMNTKLLETAKEDDRVATAILAR</sequence>
<dbReference type="InterPro" id="IPR001444">
    <property type="entry name" value="Flag_bb_rod_N"/>
</dbReference>
<protein>
    <recommendedName>
        <fullName evidence="5 6">Flagellar basal-body rod protein FlgF</fullName>
    </recommendedName>
</protein>
<feature type="domain" description="Flagellar basal body rod protein N-terminal" evidence="7">
    <location>
        <begin position="5"/>
        <end position="35"/>
    </location>
</feature>
<dbReference type="InterPro" id="IPR020013">
    <property type="entry name" value="Flagellar_FlgE/F/G"/>
</dbReference>
<dbReference type="InterPro" id="IPR012836">
    <property type="entry name" value="FlgF"/>
</dbReference>
<gene>
    <name evidence="10" type="primary">flgF</name>
    <name evidence="10" type="ORF">GCM10025770_01700</name>
</gene>
<feature type="domain" description="Flagellar basal-body/hook protein C-terminal" evidence="8">
    <location>
        <begin position="199"/>
        <end position="239"/>
    </location>
</feature>
<dbReference type="Pfam" id="PF00460">
    <property type="entry name" value="Flg_bb_rod"/>
    <property type="match status" value="1"/>
</dbReference>
<dbReference type="SUPFAM" id="SSF117143">
    <property type="entry name" value="Flagellar hook protein flgE"/>
    <property type="match status" value="1"/>
</dbReference>
<evidence type="ECO:0000256" key="2">
    <source>
        <dbReference type="ARBA" id="ARBA00009677"/>
    </source>
</evidence>
<reference evidence="11" key="1">
    <citation type="journal article" date="2019" name="Int. J. Syst. Evol. Microbiol.">
        <title>The Global Catalogue of Microorganisms (GCM) 10K type strain sequencing project: providing services to taxonomists for standard genome sequencing and annotation.</title>
        <authorList>
            <consortium name="The Broad Institute Genomics Platform"/>
            <consortium name="The Broad Institute Genome Sequencing Center for Infectious Disease"/>
            <person name="Wu L."/>
            <person name="Ma J."/>
        </authorList>
    </citation>
    <scope>NUCLEOTIDE SEQUENCE [LARGE SCALE GENOMIC DNA]</scope>
    <source>
        <strain evidence="11">JCM 18715</strain>
    </source>
</reference>
<comment type="caution">
    <text evidence="10">The sequence shown here is derived from an EMBL/GenBank/DDBJ whole genome shotgun (WGS) entry which is preliminary data.</text>
</comment>
<name>A0ABP9Q7C6_9RHOO</name>
<keyword evidence="10" id="KW-0969">Cilium</keyword>
<evidence type="ECO:0000256" key="3">
    <source>
        <dbReference type="ARBA" id="ARBA00023143"/>
    </source>
</evidence>
<keyword evidence="11" id="KW-1185">Reference proteome</keyword>
<dbReference type="Proteomes" id="UP001500547">
    <property type="component" value="Unassembled WGS sequence"/>
</dbReference>
<evidence type="ECO:0000259" key="8">
    <source>
        <dbReference type="Pfam" id="PF06429"/>
    </source>
</evidence>
<evidence type="ECO:0000256" key="4">
    <source>
        <dbReference type="ARBA" id="ARBA00038560"/>
    </source>
</evidence>
<evidence type="ECO:0000259" key="7">
    <source>
        <dbReference type="Pfam" id="PF00460"/>
    </source>
</evidence>
<feature type="domain" description="Flagellar hook protein FlgE/F/G-like D1" evidence="9">
    <location>
        <begin position="81"/>
        <end position="146"/>
    </location>
</feature>
<keyword evidence="10" id="KW-0966">Cell projection</keyword>
<dbReference type="NCBIfam" id="NF009280">
    <property type="entry name" value="PRK12640.1"/>
    <property type="match status" value="1"/>
</dbReference>
<proteinExistence type="inferred from homology"/>